<dbReference type="PANTHER" id="PTHR23088">
    <property type="entry name" value="NITRILASE-RELATED"/>
    <property type="match status" value="1"/>
</dbReference>
<dbReference type="PROSITE" id="PS50263">
    <property type="entry name" value="CN_HYDROLASE"/>
    <property type="match status" value="1"/>
</dbReference>
<sequence length="279" mass="30760">MNRVLASIAQFCATDLVSANLSTCLSLIKEGASRKAAIIFFPEASDYIASHKTQILEYAQPLSGTFLSDIRNAAKTYNIWVSIGIHEKAEDGNKPYNSNILINNSGDIVQVYRKLHLFKVDIDDGPRLSESFHIAEGSKIASPVSSPVGKLGLAICYDVRFPELSSALRRLGAHGITYPSVFTEKTGAAHWDILLRARAIETQTYIYAAAQIGNHNSKRSSYGNSMIVDPWGTIIAKCSSTLEPTIATAEINLEYLELVRKQLPVFNSKRADIFIENNY</sequence>
<dbReference type="CDD" id="cd07572">
    <property type="entry name" value="nit"/>
    <property type="match status" value="1"/>
</dbReference>
<dbReference type="STRING" id="133385.A0A2T9YPS0"/>
<protein>
    <recommendedName>
        <fullName evidence="2">CN hydrolase domain-containing protein</fullName>
    </recommendedName>
</protein>
<dbReference type="Pfam" id="PF00795">
    <property type="entry name" value="CN_hydrolase"/>
    <property type="match status" value="1"/>
</dbReference>
<evidence type="ECO:0000313" key="3">
    <source>
        <dbReference type="EMBL" id="PVU94329.1"/>
    </source>
</evidence>
<dbReference type="Gene3D" id="3.60.110.10">
    <property type="entry name" value="Carbon-nitrogen hydrolase"/>
    <property type="match status" value="1"/>
</dbReference>
<dbReference type="PANTHER" id="PTHR23088:SF27">
    <property type="entry name" value="DEAMINATED GLUTATHIONE AMIDASE"/>
    <property type="match status" value="1"/>
</dbReference>
<evidence type="ECO:0000259" key="2">
    <source>
        <dbReference type="PROSITE" id="PS50263"/>
    </source>
</evidence>
<dbReference type="OrthoDB" id="10250282at2759"/>
<comment type="caution">
    <text evidence="3">The sequence shown here is derived from an EMBL/GenBank/DDBJ whole genome shotgun (WGS) entry which is preliminary data.</text>
</comment>
<feature type="domain" description="CN hydrolase" evidence="2">
    <location>
        <begin position="4"/>
        <end position="253"/>
    </location>
</feature>
<keyword evidence="1" id="KW-0378">Hydrolase</keyword>
<dbReference type="GO" id="GO:0016811">
    <property type="term" value="F:hydrolase activity, acting on carbon-nitrogen (but not peptide) bonds, in linear amides"/>
    <property type="evidence" value="ECO:0007669"/>
    <property type="project" value="InterPro"/>
</dbReference>
<evidence type="ECO:0000256" key="1">
    <source>
        <dbReference type="ARBA" id="ARBA00022801"/>
    </source>
</evidence>
<dbReference type="SUPFAM" id="SSF56317">
    <property type="entry name" value="Carbon-nitrogen hydrolase"/>
    <property type="match status" value="1"/>
</dbReference>
<reference evidence="3 4" key="1">
    <citation type="journal article" date="2018" name="MBio">
        <title>Comparative Genomics Reveals the Core Gene Toolbox for the Fungus-Insect Symbiosis.</title>
        <authorList>
            <person name="Wang Y."/>
            <person name="Stata M."/>
            <person name="Wang W."/>
            <person name="Stajich J.E."/>
            <person name="White M.M."/>
            <person name="Moncalvo J.M."/>
        </authorList>
    </citation>
    <scope>NUCLEOTIDE SEQUENCE [LARGE SCALE GENOMIC DNA]</scope>
    <source>
        <strain evidence="3 4">SWE-8-4</strain>
    </source>
</reference>
<dbReference type="InterPro" id="IPR003010">
    <property type="entry name" value="C-N_Hydrolase"/>
</dbReference>
<dbReference type="AlphaFoldDB" id="A0A2T9YPS0"/>
<organism evidence="3 4">
    <name type="scientific">Smittium simulii</name>
    <dbReference type="NCBI Taxonomy" id="133385"/>
    <lineage>
        <taxon>Eukaryota</taxon>
        <taxon>Fungi</taxon>
        <taxon>Fungi incertae sedis</taxon>
        <taxon>Zoopagomycota</taxon>
        <taxon>Kickxellomycotina</taxon>
        <taxon>Harpellomycetes</taxon>
        <taxon>Harpellales</taxon>
        <taxon>Legeriomycetaceae</taxon>
        <taxon>Smittium</taxon>
    </lineage>
</organism>
<dbReference type="InterPro" id="IPR036526">
    <property type="entry name" value="C-N_Hydrolase_sf"/>
</dbReference>
<proteinExistence type="predicted"/>
<accession>A0A2T9YPS0</accession>
<dbReference type="InterPro" id="IPR001110">
    <property type="entry name" value="UPF0012_CS"/>
</dbReference>
<name>A0A2T9YPS0_9FUNG</name>
<dbReference type="Proteomes" id="UP000245383">
    <property type="component" value="Unassembled WGS sequence"/>
</dbReference>
<dbReference type="PROSITE" id="PS01227">
    <property type="entry name" value="UPF0012"/>
    <property type="match status" value="1"/>
</dbReference>
<dbReference type="EMBL" id="MBFR01000095">
    <property type="protein sequence ID" value="PVU94329.1"/>
    <property type="molecule type" value="Genomic_DNA"/>
</dbReference>
<evidence type="ECO:0000313" key="4">
    <source>
        <dbReference type="Proteomes" id="UP000245383"/>
    </source>
</evidence>
<gene>
    <name evidence="3" type="ORF">BB561_002634</name>
</gene>
<dbReference type="InterPro" id="IPR045254">
    <property type="entry name" value="Nit1/2_C-N_Hydrolase"/>
</dbReference>
<keyword evidence="4" id="KW-1185">Reference proteome</keyword>